<dbReference type="Proteomes" id="UP000465302">
    <property type="component" value="Unassembled WGS sequence"/>
</dbReference>
<sequence length="225" mass="23142">MTESGPLVALVHATPLAIAPAVEALREEIPDVRLWNLLDDRLLVDLAETGVMTAPLKDRIAGLVGHAMRAKADAVGLTCSAYSAVVDEVAPRYDRPVIKPDAAMYRQVVADGHSRVGVLCSTPAAADPALQLVHEAAGGSDAVTGDVEVCTEAAAAAEAADQAALVTALTKPAERLVNSGAAALLLAQYSLSAAAGALQERFGVPCYSGPRAAAKELRAKLTEEA</sequence>
<dbReference type="Proteomes" id="UP000220914">
    <property type="component" value="Unassembled WGS sequence"/>
</dbReference>
<comment type="caution">
    <text evidence="2">The sequence shown here is derived from an EMBL/GenBank/DDBJ whole genome shotgun (WGS) entry which is preliminary data.</text>
</comment>
<dbReference type="RefSeq" id="WP_097940609.1">
    <property type="nucleotide sequence ID" value="NZ_BLKS01000001.1"/>
</dbReference>
<reference evidence="1" key="3">
    <citation type="submission" date="2020-02" db="EMBL/GenBank/DDBJ databases">
        <authorList>
            <person name="Matsumoto Y."/>
            <person name="Motooka D."/>
            <person name="Nakamura S."/>
        </authorList>
    </citation>
    <scope>NUCLEOTIDE SEQUENCE</scope>
    <source>
        <strain evidence="1">JCM 6377</strain>
    </source>
</reference>
<dbReference type="GO" id="GO:0047661">
    <property type="term" value="F:amino-acid racemase activity"/>
    <property type="evidence" value="ECO:0007669"/>
    <property type="project" value="InterPro"/>
</dbReference>
<reference evidence="1 4" key="2">
    <citation type="journal article" date="2019" name="Emerg. Microbes Infect.">
        <title>Comprehensive subspecies identification of 175 nontuberculous mycobacteria species based on 7547 genomic profiles.</title>
        <authorList>
            <person name="Matsumoto Y."/>
            <person name="Kinjo T."/>
            <person name="Motooka D."/>
            <person name="Nabeya D."/>
            <person name="Jung N."/>
            <person name="Uechi K."/>
            <person name="Horii T."/>
            <person name="Iida T."/>
            <person name="Fujita J."/>
            <person name="Nakamura S."/>
        </authorList>
    </citation>
    <scope>NUCLEOTIDE SEQUENCE [LARGE SCALE GENOMIC DNA]</scope>
    <source>
        <strain evidence="1 4">JCM 6377</strain>
    </source>
</reference>
<protein>
    <recommendedName>
        <fullName evidence="5">Asp/Glu racemase</fullName>
    </recommendedName>
</protein>
<evidence type="ECO:0008006" key="5">
    <source>
        <dbReference type="Google" id="ProtNLM"/>
    </source>
</evidence>
<evidence type="ECO:0000313" key="3">
    <source>
        <dbReference type="Proteomes" id="UP000220914"/>
    </source>
</evidence>
<dbReference type="EMBL" id="PDCP01000021">
    <property type="protein sequence ID" value="PEG38208.1"/>
    <property type="molecule type" value="Genomic_DNA"/>
</dbReference>
<proteinExistence type="predicted"/>
<dbReference type="InterPro" id="IPR015942">
    <property type="entry name" value="Asp/Glu/hydantoin_racemase"/>
</dbReference>
<evidence type="ECO:0000313" key="2">
    <source>
        <dbReference type="EMBL" id="PEG38208.1"/>
    </source>
</evidence>
<gene>
    <name evidence="2" type="ORF">CQY20_13560</name>
    <name evidence="1" type="ORF">MAGR_07670</name>
</gene>
<dbReference type="EMBL" id="BLKS01000001">
    <property type="protein sequence ID" value="GFG49326.1"/>
    <property type="molecule type" value="Genomic_DNA"/>
</dbReference>
<evidence type="ECO:0000313" key="1">
    <source>
        <dbReference type="EMBL" id="GFG49326.1"/>
    </source>
</evidence>
<dbReference type="AlphaFoldDB" id="A0A2A7N453"/>
<organism evidence="2 3">
    <name type="scientific">Mycolicibacterium agri</name>
    <name type="common">Mycobacterium agri</name>
    <dbReference type="NCBI Taxonomy" id="36811"/>
    <lineage>
        <taxon>Bacteria</taxon>
        <taxon>Bacillati</taxon>
        <taxon>Actinomycetota</taxon>
        <taxon>Actinomycetes</taxon>
        <taxon>Mycobacteriales</taxon>
        <taxon>Mycobacteriaceae</taxon>
        <taxon>Mycolicibacterium</taxon>
    </lineage>
</organism>
<evidence type="ECO:0000313" key="4">
    <source>
        <dbReference type="Proteomes" id="UP000465302"/>
    </source>
</evidence>
<dbReference type="OrthoDB" id="3531441at2"/>
<reference evidence="2 3" key="1">
    <citation type="submission" date="2017-10" db="EMBL/GenBank/DDBJ databases">
        <title>The new phylogeny of genus Mycobacterium.</title>
        <authorList>
            <person name="Tortoli E."/>
            <person name="Trovato A."/>
            <person name="Cirillo D.M."/>
        </authorList>
    </citation>
    <scope>NUCLEOTIDE SEQUENCE [LARGE SCALE GENOMIC DNA]</scope>
    <source>
        <strain evidence="2 3">CCUG37673</strain>
    </source>
</reference>
<name>A0A2A7N453_MYCAG</name>
<accession>A0A2A7N453</accession>
<dbReference type="Pfam" id="PF01177">
    <property type="entry name" value="Asp_Glu_race"/>
    <property type="match status" value="1"/>
</dbReference>
<keyword evidence="3" id="KW-1185">Reference proteome</keyword>